<dbReference type="GO" id="GO:0005975">
    <property type="term" value="P:carbohydrate metabolic process"/>
    <property type="evidence" value="ECO:0007669"/>
    <property type="project" value="InterPro"/>
</dbReference>
<dbReference type="InterPro" id="IPR006102">
    <property type="entry name" value="Ig-like_GH2"/>
</dbReference>
<evidence type="ECO:0000256" key="5">
    <source>
        <dbReference type="ARBA" id="ARBA00022801"/>
    </source>
</evidence>
<proteinExistence type="inferred from homology"/>
<dbReference type="InterPro" id="IPR013783">
    <property type="entry name" value="Ig-like_fold"/>
</dbReference>
<sequence length="791" mass="89526">MGRIEQDLSGHRWQMERMRPGRGTEEGLHLLPAEYQGTHFSWNFASVPGDVYTDLHRANEIDDPYVGRGMHRAKWAAEYEWWYSRRFAVDPSMRGRVIRLVFDGVDYSCDVWLNGTFLGRHEGMFSSFEFDVTDVVSWEDWRDGANMLMVKLDPPPKNYRNCGGRKVNFSGDYFSGLVPFGIWRPVRLEATGPVRVDSIRTDVSVHGDDRASVRMTAELVNHGDSEREVALSTLLRGWNVDVDTIGTEDVVVAPPGRTSATVHIDVEDARLWWPWDMGEQHLYDLVVEVRDANELLDARTERIGLREIEMQHNPGFTADQVEHPWTFVINGRRHFLRSACWGGQPSFLYGRNSPQKYEDRVALVREANINNLRIFGWHPPEAPEFYRLCDEAGITVWTNFSLATQAYPDDPEFVAAVVDECVAVVDARRNHPSQIFWMGGEEVFFSGAHERSGNLALMQAIGAAVADRTDVPYGLASPLSSEAGQRLGFKPNESMHANEHYYQGGAEYMEEYYPALECAIIPELTAASAPDVESLRRFIPEDELWPMGPSWAYHFADIDILKAINLEVFGDFRDGSLDEFVEATQVAQGTVIQFALETYRRRKPRMSGVSLCHFMTHVPDIKWGVIDYYGRRKASFDWLRRTYQPLLPSLAFDRRRWAPGTTFEGSAWVVNDYQRALGTLTLDWSVSGAGGAVVASGTSAVEVEEDSSIEVCPVRWDVPGDAEGTFGVELRLTDATGAGVAENAYVLLVDDQETAKARSLAFKAEADERSREHGHSIYRYWPDMWVEKDPA</sequence>
<keyword evidence="4" id="KW-0732">Signal</keyword>
<keyword evidence="11" id="KW-1185">Reference proteome</keyword>
<gene>
    <name evidence="10" type="ORF">ARHIZOSPH14_08750</name>
</gene>
<evidence type="ECO:0000313" key="11">
    <source>
        <dbReference type="Proteomes" id="UP001144396"/>
    </source>
</evidence>
<comment type="similarity">
    <text evidence="2">Belongs to the glycosyl hydrolase 2 family.</text>
</comment>
<evidence type="ECO:0000259" key="8">
    <source>
        <dbReference type="Pfam" id="PF02836"/>
    </source>
</evidence>
<dbReference type="Pfam" id="PF02836">
    <property type="entry name" value="Glyco_hydro_2_C"/>
    <property type="match status" value="1"/>
</dbReference>
<dbReference type="Pfam" id="PF00703">
    <property type="entry name" value="Glyco_hydro_2"/>
    <property type="match status" value="1"/>
</dbReference>
<dbReference type="EC" id="3.2.1.25" evidence="3"/>
<dbReference type="GO" id="GO:0004567">
    <property type="term" value="F:beta-mannosidase activity"/>
    <property type="evidence" value="ECO:0007669"/>
    <property type="project" value="UniProtKB-EC"/>
</dbReference>
<dbReference type="Pfam" id="PF22666">
    <property type="entry name" value="Glyco_hydro_2_N2"/>
    <property type="match status" value="1"/>
</dbReference>
<dbReference type="SUPFAM" id="SSF49785">
    <property type="entry name" value="Galactose-binding domain-like"/>
    <property type="match status" value="1"/>
</dbReference>
<dbReference type="PANTHER" id="PTHR43730">
    <property type="entry name" value="BETA-MANNOSIDASE"/>
    <property type="match status" value="1"/>
</dbReference>
<dbReference type="SUPFAM" id="SSF51445">
    <property type="entry name" value="(Trans)glycosidases"/>
    <property type="match status" value="1"/>
</dbReference>
<protein>
    <recommendedName>
        <fullName evidence="3">beta-mannosidase</fullName>
        <ecNumber evidence="3">3.2.1.25</ecNumber>
    </recommendedName>
</protein>
<evidence type="ECO:0000256" key="4">
    <source>
        <dbReference type="ARBA" id="ARBA00022729"/>
    </source>
</evidence>
<dbReference type="GO" id="GO:0006516">
    <property type="term" value="P:glycoprotein catabolic process"/>
    <property type="evidence" value="ECO:0007669"/>
    <property type="project" value="TreeGrafter"/>
</dbReference>
<feature type="domain" description="Beta-mannosidase-like galactose-binding" evidence="9">
    <location>
        <begin position="42"/>
        <end position="161"/>
    </location>
</feature>
<dbReference type="SUPFAM" id="SSF49303">
    <property type="entry name" value="beta-Galactosidase/glucuronidase domain"/>
    <property type="match status" value="2"/>
</dbReference>
<dbReference type="InterPro" id="IPR006103">
    <property type="entry name" value="Glyco_hydro_2_cat"/>
</dbReference>
<keyword evidence="6" id="KW-0326">Glycosidase</keyword>
<dbReference type="Gene3D" id="3.20.20.80">
    <property type="entry name" value="Glycosidases"/>
    <property type="match status" value="1"/>
</dbReference>
<evidence type="ECO:0000256" key="6">
    <source>
        <dbReference type="ARBA" id="ARBA00023295"/>
    </source>
</evidence>
<dbReference type="InterPro" id="IPR017853">
    <property type="entry name" value="GH"/>
</dbReference>
<dbReference type="AlphaFoldDB" id="A0A9W6CZC1"/>
<name>A0A9W6CZC1_9MICO</name>
<feature type="domain" description="Glycoside hydrolase family 2 immunoglobulin-like beta-sandwich" evidence="7">
    <location>
        <begin position="194"/>
        <end position="306"/>
    </location>
</feature>
<dbReference type="InterPro" id="IPR008979">
    <property type="entry name" value="Galactose-bd-like_sf"/>
</dbReference>
<dbReference type="Gene3D" id="2.60.120.260">
    <property type="entry name" value="Galactose-binding domain-like"/>
    <property type="match status" value="1"/>
</dbReference>
<dbReference type="EMBL" id="BSDP01000001">
    <property type="protein sequence ID" value="GLI26633.1"/>
    <property type="molecule type" value="Genomic_DNA"/>
</dbReference>
<evidence type="ECO:0000313" key="10">
    <source>
        <dbReference type="EMBL" id="GLI26633.1"/>
    </source>
</evidence>
<dbReference type="RefSeq" id="WP_281882649.1">
    <property type="nucleotide sequence ID" value="NZ_BSDP01000001.1"/>
</dbReference>
<comment type="caution">
    <text evidence="10">The sequence shown here is derived from an EMBL/GenBank/DDBJ whole genome shotgun (WGS) entry which is preliminary data.</text>
</comment>
<reference evidence="10" key="1">
    <citation type="submission" date="2022-12" db="EMBL/GenBank/DDBJ databases">
        <title>Reference genome sequencing for broad-spectrum identification of bacterial and archaeal isolates by mass spectrometry.</title>
        <authorList>
            <person name="Sekiguchi Y."/>
            <person name="Tourlousse D.M."/>
        </authorList>
    </citation>
    <scope>NUCLEOTIDE SEQUENCE</scope>
    <source>
        <strain evidence="10">14</strain>
    </source>
</reference>
<dbReference type="Proteomes" id="UP001144396">
    <property type="component" value="Unassembled WGS sequence"/>
</dbReference>
<dbReference type="PANTHER" id="PTHR43730:SF1">
    <property type="entry name" value="BETA-MANNOSIDASE"/>
    <property type="match status" value="1"/>
</dbReference>
<accession>A0A9W6CZC1</accession>
<organism evidence="10 11">
    <name type="scientific">Agromyces rhizosphaerae</name>
    <dbReference type="NCBI Taxonomy" id="88374"/>
    <lineage>
        <taxon>Bacteria</taxon>
        <taxon>Bacillati</taxon>
        <taxon>Actinomycetota</taxon>
        <taxon>Actinomycetes</taxon>
        <taxon>Micrococcales</taxon>
        <taxon>Microbacteriaceae</taxon>
        <taxon>Agromyces</taxon>
    </lineage>
</organism>
<evidence type="ECO:0000259" key="7">
    <source>
        <dbReference type="Pfam" id="PF00703"/>
    </source>
</evidence>
<dbReference type="InterPro" id="IPR054593">
    <property type="entry name" value="Beta-mannosidase-like_N2"/>
</dbReference>
<evidence type="ECO:0000259" key="9">
    <source>
        <dbReference type="Pfam" id="PF22666"/>
    </source>
</evidence>
<keyword evidence="5" id="KW-0378">Hydrolase</keyword>
<comment type="catalytic activity">
    <reaction evidence="1">
        <text>Hydrolysis of terminal, non-reducing beta-D-mannose residues in beta-D-mannosides.</text>
        <dbReference type="EC" id="3.2.1.25"/>
    </reaction>
</comment>
<dbReference type="InterPro" id="IPR050887">
    <property type="entry name" value="Beta-mannosidase_GH2"/>
</dbReference>
<dbReference type="InterPro" id="IPR036156">
    <property type="entry name" value="Beta-gal/glucu_dom_sf"/>
</dbReference>
<dbReference type="Gene3D" id="2.60.40.10">
    <property type="entry name" value="Immunoglobulins"/>
    <property type="match status" value="2"/>
</dbReference>
<evidence type="ECO:0000256" key="2">
    <source>
        <dbReference type="ARBA" id="ARBA00007401"/>
    </source>
</evidence>
<evidence type="ECO:0000256" key="3">
    <source>
        <dbReference type="ARBA" id="ARBA00012754"/>
    </source>
</evidence>
<feature type="domain" description="Glycoside hydrolase family 2 catalytic" evidence="8">
    <location>
        <begin position="361"/>
        <end position="443"/>
    </location>
</feature>
<evidence type="ECO:0000256" key="1">
    <source>
        <dbReference type="ARBA" id="ARBA00000829"/>
    </source>
</evidence>